<reference evidence="8 9" key="1">
    <citation type="submission" date="2024-11" db="EMBL/GenBank/DDBJ databases">
        <title>Chromosome-level genome assembly of Eucalyptus globulus Labill. provides insights into its genome evolution.</title>
        <authorList>
            <person name="Li X."/>
        </authorList>
    </citation>
    <scope>NUCLEOTIDE SEQUENCE [LARGE SCALE GENOMIC DNA]</scope>
    <source>
        <strain evidence="8">CL2024</strain>
        <tissue evidence="8">Fresh tender leaves</tissue>
    </source>
</reference>
<sequence>MTALPTSLTLSSSSSDFLFNPSSLTRSTKSANLYCHINNSLVFSLGKRRNQKAKRGLTCNALFDFSVPELIVIAGIAALVFGPKKLLEVEKLGGLHCLKITHPRPDHPYETGCRQA</sequence>
<accession>A0ABD3KY26</accession>
<evidence type="ECO:0000256" key="6">
    <source>
        <dbReference type="ARBA" id="ARBA00023010"/>
    </source>
</evidence>
<dbReference type="GO" id="GO:0016020">
    <property type="term" value="C:membrane"/>
    <property type="evidence" value="ECO:0007669"/>
    <property type="project" value="UniProtKB-SubCell"/>
</dbReference>
<evidence type="ECO:0000313" key="8">
    <source>
        <dbReference type="EMBL" id="KAL3744227.1"/>
    </source>
</evidence>
<gene>
    <name evidence="8" type="ORF">ACJRO7_013477</name>
</gene>
<protein>
    <submittedName>
        <fullName evidence="8">Uncharacterized protein</fullName>
    </submittedName>
</protein>
<evidence type="ECO:0000256" key="5">
    <source>
        <dbReference type="ARBA" id="ARBA00022989"/>
    </source>
</evidence>
<evidence type="ECO:0000256" key="7">
    <source>
        <dbReference type="ARBA" id="ARBA00023136"/>
    </source>
</evidence>
<keyword evidence="7" id="KW-0472">Membrane</keyword>
<keyword evidence="6" id="KW-0811">Translocation</keyword>
<keyword evidence="2" id="KW-0813">Transport</keyword>
<organism evidence="8 9">
    <name type="scientific">Eucalyptus globulus</name>
    <name type="common">Tasmanian blue gum</name>
    <dbReference type="NCBI Taxonomy" id="34317"/>
    <lineage>
        <taxon>Eukaryota</taxon>
        <taxon>Viridiplantae</taxon>
        <taxon>Streptophyta</taxon>
        <taxon>Embryophyta</taxon>
        <taxon>Tracheophyta</taxon>
        <taxon>Spermatophyta</taxon>
        <taxon>Magnoliopsida</taxon>
        <taxon>eudicotyledons</taxon>
        <taxon>Gunneridae</taxon>
        <taxon>Pentapetalae</taxon>
        <taxon>rosids</taxon>
        <taxon>malvids</taxon>
        <taxon>Myrtales</taxon>
        <taxon>Myrtaceae</taxon>
        <taxon>Myrtoideae</taxon>
        <taxon>Eucalypteae</taxon>
        <taxon>Eucalyptus</taxon>
    </lineage>
</organism>
<evidence type="ECO:0000256" key="2">
    <source>
        <dbReference type="ARBA" id="ARBA00022448"/>
    </source>
</evidence>
<dbReference type="Proteomes" id="UP001634007">
    <property type="component" value="Unassembled WGS sequence"/>
</dbReference>
<keyword evidence="9" id="KW-1185">Reference proteome</keyword>
<dbReference type="Gene3D" id="1.20.5.3310">
    <property type="match status" value="1"/>
</dbReference>
<keyword evidence="3" id="KW-0812">Transmembrane</keyword>
<dbReference type="PANTHER" id="PTHR33162">
    <property type="entry name" value="SEC-INDEPENDENT PROTEIN TRANSLOCASE PROTEIN TATA, CHLOROPLASTIC"/>
    <property type="match status" value="1"/>
</dbReference>
<dbReference type="PANTHER" id="PTHR33162:SF1">
    <property type="entry name" value="SEC-INDEPENDENT PROTEIN TRANSLOCASE PROTEIN TATA, CHLOROPLASTIC"/>
    <property type="match status" value="1"/>
</dbReference>
<dbReference type="AlphaFoldDB" id="A0ABD3KY26"/>
<dbReference type="EMBL" id="JBJKBG010000003">
    <property type="protein sequence ID" value="KAL3744227.1"/>
    <property type="molecule type" value="Genomic_DNA"/>
</dbReference>
<evidence type="ECO:0000256" key="1">
    <source>
        <dbReference type="ARBA" id="ARBA00004167"/>
    </source>
</evidence>
<proteinExistence type="predicted"/>
<dbReference type="GO" id="GO:0015031">
    <property type="term" value="P:protein transport"/>
    <property type="evidence" value="ECO:0007669"/>
    <property type="project" value="UniProtKB-KW"/>
</dbReference>
<keyword evidence="5" id="KW-1133">Transmembrane helix</keyword>
<evidence type="ECO:0000256" key="3">
    <source>
        <dbReference type="ARBA" id="ARBA00022692"/>
    </source>
</evidence>
<comment type="caution">
    <text evidence="8">The sequence shown here is derived from an EMBL/GenBank/DDBJ whole genome shotgun (WGS) entry which is preliminary data.</text>
</comment>
<name>A0ABD3KY26_EUCGL</name>
<evidence type="ECO:0000313" key="9">
    <source>
        <dbReference type="Proteomes" id="UP001634007"/>
    </source>
</evidence>
<dbReference type="Pfam" id="PF02416">
    <property type="entry name" value="TatA_B_E"/>
    <property type="match status" value="1"/>
</dbReference>
<dbReference type="InterPro" id="IPR003369">
    <property type="entry name" value="TatA/B/E"/>
</dbReference>
<keyword evidence="4" id="KW-0653">Protein transport</keyword>
<comment type="subcellular location">
    <subcellularLocation>
        <location evidence="1">Membrane</location>
        <topology evidence="1">Single-pass membrane protein</topology>
    </subcellularLocation>
</comment>
<evidence type="ECO:0000256" key="4">
    <source>
        <dbReference type="ARBA" id="ARBA00022927"/>
    </source>
</evidence>